<dbReference type="STRING" id="578459.A0A194SDM9"/>
<evidence type="ECO:0000259" key="2">
    <source>
        <dbReference type="Pfam" id="PF12146"/>
    </source>
</evidence>
<protein>
    <recommendedName>
        <fullName evidence="2">Serine aminopeptidase S33 domain-containing protein</fullName>
    </recommendedName>
</protein>
<dbReference type="Pfam" id="PF12146">
    <property type="entry name" value="Hydrolase_4"/>
    <property type="match status" value="2"/>
</dbReference>
<dbReference type="Proteomes" id="UP000053890">
    <property type="component" value="Unassembled WGS sequence"/>
</dbReference>
<proteinExistence type="predicted"/>
<dbReference type="OrthoDB" id="10249433at2759"/>
<organism evidence="3 4">
    <name type="scientific">Rhodotorula graminis (strain WP1)</name>
    <dbReference type="NCBI Taxonomy" id="578459"/>
    <lineage>
        <taxon>Eukaryota</taxon>
        <taxon>Fungi</taxon>
        <taxon>Dikarya</taxon>
        <taxon>Basidiomycota</taxon>
        <taxon>Pucciniomycotina</taxon>
        <taxon>Microbotryomycetes</taxon>
        <taxon>Sporidiobolales</taxon>
        <taxon>Sporidiobolaceae</taxon>
        <taxon>Rhodotorula</taxon>
    </lineage>
</organism>
<evidence type="ECO:0000313" key="4">
    <source>
        <dbReference type="Proteomes" id="UP000053890"/>
    </source>
</evidence>
<gene>
    <name evidence="3" type="ORF">RHOBADRAFT_51355</name>
</gene>
<accession>A0A194SDM9</accession>
<dbReference type="AlphaFoldDB" id="A0A194SDM9"/>
<dbReference type="Gene3D" id="3.40.50.1820">
    <property type="entry name" value="alpha/beta hydrolase"/>
    <property type="match status" value="1"/>
</dbReference>
<dbReference type="EMBL" id="KQ474074">
    <property type="protein sequence ID" value="KPV77511.1"/>
    <property type="molecule type" value="Genomic_DNA"/>
</dbReference>
<dbReference type="PANTHER" id="PTHR11614">
    <property type="entry name" value="PHOSPHOLIPASE-RELATED"/>
    <property type="match status" value="1"/>
</dbReference>
<dbReference type="SUPFAM" id="SSF53474">
    <property type="entry name" value="alpha/beta-Hydrolases"/>
    <property type="match status" value="1"/>
</dbReference>
<dbReference type="InterPro" id="IPR051044">
    <property type="entry name" value="MAG_DAG_Lipase"/>
</dbReference>
<feature type="region of interest" description="Disordered" evidence="1">
    <location>
        <begin position="31"/>
        <end position="62"/>
    </location>
</feature>
<sequence>MVWVPPPQHVAYFSIPAPSDTHSLAAQLLHHPPDNDPTWGRQALPRAPDEHRVRQSHSHRDGKVHLAGSKTDWVAYQVWEPTRGAPERHSDLVFVHGINDFGGKFAMHADKFLDAGYRVIVPDLPGHGRSTGIHVYCPSMDALADAVYEVIKDVALHDYELVRDGPSGAATQAPQRKVFVAGQSLGGFTAALTCLKYGTSRDTSLPSSSSSSSPSPSRASTSFRPTITGGIFLCPMLAISPSSRPSYLVELVGRALASVAGPLPLASANKGKNSEDPEVEEVFNRDPQTYHGKLRIATGLAILQGILALSAAQSHLRVPFLVCHGTGDRVTSPHGSEDLHRLAESTDKELRLFPEYEHILLRKGRDEADDARRQSVLGAMLDWLERH</sequence>
<reference evidence="3 4" key="1">
    <citation type="journal article" date="2015" name="Front. Microbiol.">
        <title>Genome sequence of the plant growth promoting endophytic yeast Rhodotorula graminis WP1.</title>
        <authorList>
            <person name="Firrincieli A."/>
            <person name="Otillar R."/>
            <person name="Salamov A."/>
            <person name="Schmutz J."/>
            <person name="Khan Z."/>
            <person name="Redman R.S."/>
            <person name="Fleck N.D."/>
            <person name="Lindquist E."/>
            <person name="Grigoriev I.V."/>
            <person name="Doty S.L."/>
        </authorList>
    </citation>
    <scope>NUCLEOTIDE SEQUENCE [LARGE SCALE GENOMIC DNA]</scope>
    <source>
        <strain evidence="3 4">WP1</strain>
    </source>
</reference>
<feature type="compositionally biased region" description="Basic and acidic residues" evidence="1">
    <location>
        <begin position="47"/>
        <end position="62"/>
    </location>
</feature>
<dbReference type="InterPro" id="IPR029058">
    <property type="entry name" value="AB_hydrolase_fold"/>
</dbReference>
<feature type="domain" description="Serine aminopeptidase S33" evidence="2">
    <location>
        <begin position="91"/>
        <end position="199"/>
    </location>
</feature>
<feature type="region of interest" description="Disordered" evidence="1">
    <location>
        <begin position="202"/>
        <end position="222"/>
    </location>
</feature>
<evidence type="ECO:0000256" key="1">
    <source>
        <dbReference type="SAM" id="MobiDB-lite"/>
    </source>
</evidence>
<dbReference type="InterPro" id="IPR022742">
    <property type="entry name" value="Hydrolase_4"/>
</dbReference>
<dbReference type="RefSeq" id="XP_018273560.1">
    <property type="nucleotide sequence ID" value="XM_018415794.1"/>
</dbReference>
<feature type="domain" description="Serine aminopeptidase S33" evidence="2">
    <location>
        <begin position="225"/>
        <end position="361"/>
    </location>
</feature>
<dbReference type="OMA" id="EGYEHVM"/>
<dbReference type="GeneID" id="28976242"/>
<name>A0A194SDM9_RHOGW</name>
<evidence type="ECO:0000313" key="3">
    <source>
        <dbReference type="EMBL" id="KPV77511.1"/>
    </source>
</evidence>
<keyword evidence="4" id="KW-1185">Reference proteome</keyword>